<sequence>MTSMYARLLTILVLSASLILFANPVHAQTPTKFSTKGAISESSNFHGVILWTIIDNNKGTMILQSPVGRGLVHVSIAPSTTCDSSTPICLFSTVIDSTDSNVFKTGDTARISINLDSKQESLSMLTGVLAGFDASVDLSNTWIPHSVTDSTKHYQIGLNESIGVTAKS</sequence>
<organism evidence="1 2">
    <name type="scientific">Nitrosotalea sinensis</name>
    <dbReference type="NCBI Taxonomy" id="1499975"/>
    <lineage>
        <taxon>Archaea</taxon>
        <taxon>Nitrososphaerota</taxon>
        <taxon>Nitrososphaeria</taxon>
        <taxon>Nitrosotaleales</taxon>
        <taxon>Nitrosotaleaceae</taxon>
        <taxon>Nitrosotalea</taxon>
    </lineage>
</organism>
<dbReference type="AlphaFoldDB" id="A0A2H1EHJ0"/>
<dbReference type="Proteomes" id="UP000232412">
    <property type="component" value="Unassembled WGS sequence"/>
</dbReference>
<gene>
    <name evidence="1" type="ORF">NSIN_20749</name>
</gene>
<accession>A0A2H1EHJ0</accession>
<protein>
    <submittedName>
        <fullName evidence="1">Uncharacterized protein</fullName>
    </submittedName>
</protein>
<evidence type="ECO:0000313" key="1">
    <source>
        <dbReference type="EMBL" id="SHO45702.1"/>
    </source>
</evidence>
<proteinExistence type="predicted"/>
<evidence type="ECO:0000313" key="2">
    <source>
        <dbReference type="Proteomes" id="UP000232412"/>
    </source>
</evidence>
<name>A0A2H1EHJ0_9ARCH</name>
<dbReference type="EMBL" id="FRFC01000003">
    <property type="protein sequence ID" value="SHO45702.1"/>
    <property type="molecule type" value="Genomic_DNA"/>
</dbReference>
<keyword evidence="2" id="KW-1185">Reference proteome</keyword>
<reference evidence="2" key="1">
    <citation type="submission" date="2016-12" db="EMBL/GenBank/DDBJ databases">
        <authorList>
            <person name="Herbold C."/>
        </authorList>
    </citation>
    <scope>NUCLEOTIDE SEQUENCE [LARGE SCALE GENOMIC DNA]</scope>
</reference>